<keyword evidence="2" id="KW-1185">Reference proteome</keyword>
<organism evidence="1 2">
    <name type="scientific">Gossypium australe</name>
    <dbReference type="NCBI Taxonomy" id="47621"/>
    <lineage>
        <taxon>Eukaryota</taxon>
        <taxon>Viridiplantae</taxon>
        <taxon>Streptophyta</taxon>
        <taxon>Embryophyta</taxon>
        <taxon>Tracheophyta</taxon>
        <taxon>Spermatophyta</taxon>
        <taxon>Magnoliopsida</taxon>
        <taxon>eudicotyledons</taxon>
        <taxon>Gunneridae</taxon>
        <taxon>Pentapetalae</taxon>
        <taxon>rosids</taxon>
        <taxon>malvids</taxon>
        <taxon>Malvales</taxon>
        <taxon>Malvaceae</taxon>
        <taxon>Malvoideae</taxon>
        <taxon>Gossypium</taxon>
    </lineage>
</organism>
<dbReference type="OrthoDB" id="1022462at2759"/>
<dbReference type="PANTHER" id="PTHR46890">
    <property type="entry name" value="NON-LTR RETROLELEMENT REVERSE TRANSCRIPTASE-LIKE PROTEIN-RELATED"/>
    <property type="match status" value="1"/>
</dbReference>
<name>A0A5B6X0B7_9ROSI</name>
<reference evidence="2" key="1">
    <citation type="journal article" date="2019" name="Plant Biotechnol. J.">
        <title>Genome sequencing of the Australian wild diploid species Gossypium australe highlights disease resistance and delayed gland morphogenesis.</title>
        <authorList>
            <person name="Cai Y."/>
            <person name="Cai X."/>
            <person name="Wang Q."/>
            <person name="Wang P."/>
            <person name="Zhang Y."/>
            <person name="Cai C."/>
            <person name="Xu Y."/>
            <person name="Wang K."/>
            <person name="Zhou Z."/>
            <person name="Wang C."/>
            <person name="Geng S."/>
            <person name="Li B."/>
            <person name="Dong Q."/>
            <person name="Hou Y."/>
            <person name="Wang H."/>
            <person name="Ai P."/>
            <person name="Liu Z."/>
            <person name="Yi F."/>
            <person name="Sun M."/>
            <person name="An G."/>
            <person name="Cheng J."/>
            <person name="Zhang Y."/>
            <person name="Shi Q."/>
            <person name="Xie Y."/>
            <person name="Shi X."/>
            <person name="Chang Y."/>
            <person name="Huang F."/>
            <person name="Chen Y."/>
            <person name="Hong S."/>
            <person name="Mi L."/>
            <person name="Sun Q."/>
            <person name="Zhang L."/>
            <person name="Zhou B."/>
            <person name="Peng R."/>
            <person name="Zhang X."/>
            <person name="Liu F."/>
        </authorList>
    </citation>
    <scope>NUCLEOTIDE SEQUENCE [LARGE SCALE GENOMIC DNA]</scope>
    <source>
        <strain evidence="2">cv. PA1801</strain>
    </source>
</reference>
<evidence type="ECO:0000313" key="2">
    <source>
        <dbReference type="Proteomes" id="UP000325315"/>
    </source>
</evidence>
<comment type="caution">
    <text evidence="1">The sequence shown here is derived from an EMBL/GenBank/DDBJ whole genome shotgun (WGS) entry which is preliminary data.</text>
</comment>
<dbReference type="EMBL" id="SMMG02000001">
    <property type="protein sequence ID" value="KAA3487681.1"/>
    <property type="molecule type" value="Genomic_DNA"/>
</dbReference>
<proteinExistence type="predicted"/>
<keyword evidence="1" id="KW-0808">Transferase</keyword>
<dbReference type="InterPro" id="IPR052343">
    <property type="entry name" value="Retrotransposon-Effector_Assoc"/>
</dbReference>
<evidence type="ECO:0000313" key="1">
    <source>
        <dbReference type="EMBL" id="KAA3487681.1"/>
    </source>
</evidence>
<accession>A0A5B6X0B7</accession>
<gene>
    <name evidence="1" type="ORF">EPI10_031495</name>
</gene>
<dbReference type="PANTHER" id="PTHR46890:SF48">
    <property type="entry name" value="RNA-DIRECTED DNA POLYMERASE"/>
    <property type="match status" value="1"/>
</dbReference>
<sequence>MKCVRSVTYSVVLNGRNGEEFHPQRGLRQGDPLSSYLFLICAEGFSRLIQMAKIKGKLEGTKVGRGKIVVLHLFFANDSMLFGEASIEGANNMMVVIKEYEHNQMNRWGYLGSENF</sequence>
<dbReference type="GO" id="GO:0003964">
    <property type="term" value="F:RNA-directed DNA polymerase activity"/>
    <property type="evidence" value="ECO:0007669"/>
    <property type="project" value="UniProtKB-KW"/>
</dbReference>
<dbReference type="Proteomes" id="UP000325315">
    <property type="component" value="Unassembled WGS sequence"/>
</dbReference>
<dbReference type="AlphaFoldDB" id="A0A5B6X0B7"/>
<keyword evidence="1" id="KW-0695">RNA-directed DNA polymerase</keyword>
<protein>
    <submittedName>
        <fullName evidence="1">Reverse transcriptase</fullName>
    </submittedName>
</protein>
<keyword evidence="1" id="KW-0548">Nucleotidyltransferase</keyword>